<evidence type="ECO:0000313" key="4">
    <source>
        <dbReference type="Proteomes" id="UP001346149"/>
    </source>
</evidence>
<dbReference type="PANTHER" id="PTHR46692">
    <property type="entry name" value="INOSINE-URIDINE PREFERRING NUCLEOSIDE HYDROLASE FAMILY PROTEIN"/>
    <property type="match status" value="1"/>
</dbReference>
<dbReference type="InterPro" id="IPR001910">
    <property type="entry name" value="Inosine/uridine_hydrolase_dom"/>
</dbReference>
<dbReference type="Pfam" id="PF01156">
    <property type="entry name" value="IU_nuc_hydro"/>
    <property type="match status" value="1"/>
</dbReference>
<dbReference type="GO" id="GO:0016799">
    <property type="term" value="F:hydrolase activity, hydrolyzing N-glycosyl compounds"/>
    <property type="evidence" value="ECO:0007669"/>
    <property type="project" value="InterPro"/>
</dbReference>
<sequence>MDYDPCFSPVDDDSRVLSVSASNTSWPPRAAGRRFQLRYQKIIPSPVQMERLMVDCTKIQGNRRYSPLKQPTAQQAPARLACLDSGNSGNLFTDYTSNPYAEFNIFGDPFAAYQVFHSGIPFTLVPLHATNTIPITEQFFHVFHGA</sequence>
<proteinExistence type="inferred from homology"/>
<name>A0AAN7QGN1_TRANT</name>
<comment type="similarity">
    <text evidence="1">Belongs to the IUNH family.</text>
</comment>
<dbReference type="EMBL" id="JAXQNO010000022">
    <property type="protein sequence ID" value="KAK4767089.1"/>
    <property type="molecule type" value="Genomic_DNA"/>
</dbReference>
<reference evidence="3 4" key="1">
    <citation type="journal article" date="2023" name="Hortic Res">
        <title>Pangenome of water caltrop reveals structural variations and asymmetric subgenome divergence after allopolyploidization.</title>
        <authorList>
            <person name="Zhang X."/>
            <person name="Chen Y."/>
            <person name="Wang L."/>
            <person name="Yuan Y."/>
            <person name="Fang M."/>
            <person name="Shi L."/>
            <person name="Lu R."/>
            <person name="Comes H.P."/>
            <person name="Ma Y."/>
            <person name="Chen Y."/>
            <person name="Huang G."/>
            <person name="Zhou Y."/>
            <person name="Zheng Z."/>
            <person name="Qiu Y."/>
        </authorList>
    </citation>
    <scope>NUCLEOTIDE SEQUENCE [LARGE SCALE GENOMIC DNA]</scope>
    <source>
        <strain evidence="3">F231</strain>
    </source>
</reference>
<feature type="domain" description="Inosine/uridine-preferring nucleoside hydrolase" evidence="2">
    <location>
        <begin position="97"/>
        <end position="139"/>
    </location>
</feature>
<dbReference type="InterPro" id="IPR036452">
    <property type="entry name" value="Ribo_hydro-like"/>
</dbReference>
<dbReference type="PANTHER" id="PTHR46692:SF1">
    <property type="entry name" value="NUCLEOSIDE HYDROLASE 3-RELATED"/>
    <property type="match status" value="1"/>
</dbReference>
<gene>
    <name evidence="3" type="ORF">SAY86_014839</name>
</gene>
<evidence type="ECO:0000313" key="3">
    <source>
        <dbReference type="EMBL" id="KAK4767089.1"/>
    </source>
</evidence>
<protein>
    <recommendedName>
        <fullName evidence="2">Inosine/uridine-preferring nucleoside hydrolase domain-containing protein</fullName>
    </recommendedName>
</protein>
<evidence type="ECO:0000259" key="2">
    <source>
        <dbReference type="Pfam" id="PF01156"/>
    </source>
</evidence>
<comment type="caution">
    <text evidence="3">The sequence shown here is derived from an EMBL/GenBank/DDBJ whole genome shotgun (WGS) entry which is preliminary data.</text>
</comment>
<dbReference type="AlphaFoldDB" id="A0AAN7QGN1"/>
<dbReference type="Proteomes" id="UP001346149">
    <property type="component" value="Unassembled WGS sequence"/>
</dbReference>
<dbReference type="SUPFAM" id="SSF53590">
    <property type="entry name" value="Nucleoside hydrolase"/>
    <property type="match status" value="1"/>
</dbReference>
<organism evidence="3 4">
    <name type="scientific">Trapa natans</name>
    <name type="common">Water chestnut</name>
    <dbReference type="NCBI Taxonomy" id="22666"/>
    <lineage>
        <taxon>Eukaryota</taxon>
        <taxon>Viridiplantae</taxon>
        <taxon>Streptophyta</taxon>
        <taxon>Embryophyta</taxon>
        <taxon>Tracheophyta</taxon>
        <taxon>Spermatophyta</taxon>
        <taxon>Magnoliopsida</taxon>
        <taxon>eudicotyledons</taxon>
        <taxon>Gunneridae</taxon>
        <taxon>Pentapetalae</taxon>
        <taxon>rosids</taxon>
        <taxon>malvids</taxon>
        <taxon>Myrtales</taxon>
        <taxon>Lythraceae</taxon>
        <taxon>Trapa</taxon>
    </lineage>
</organism>
<dbReference type="Gene3D" id="3.90.245.10">
    <property type="entry name" value="Ribonucleoside hydrolase-like"/>
    <property type="match status" value="1"/>
</dbReference>
<keyword evidence="4" id="KW-1185">Reference proteome</keyword>
<evidence type="ECO:0000256" key="1">
    <source>
        <dbReference type="ARBA" id="ARBA00009176"/>
    </source>
</evidence>
<accession>A0AAN7QGN1</accession>